<dbReference type="OrthoDB" id="5296765at2"/>
<dbReference type="Pfam" id="PF00005">
    <property type="entry name" value="ABC_tran"/>
    <property type="match status" value="1"/>
</dbReference>
<keyword evidence="5" id="KW-1185">Reference proteome</keyword>
<dbReference type="PANTHER" id="PTHR42794">
    <property type="entry name" value="HEMIN IMPORT ATP-BINDING PROTEIN HMUV"/>
    <property type="match status" value="1"/>
</dbReference>
<gene>
    <name evidence="4" type="ORF">AXF14_09210</name>
</gene>
<dbReference type="KEGG" id="ard:AXF14_09210"/>
<dbReference type="AlphaFoldDB" id="A0A0X8JFL4"/>
<evidence type="ECO:0000313" key="4">
    <source>
        <dbReference type="EMBL" id="AMD87731.1"/>
    </source>
</evidence>
<dbReference type="SUPFAM" id="SSF52540">
    <property type="entry name" value="P-loop containing nucleoside triphosphate hydrolases"/>
    <property type="match status" value="1"/>
</dbReference>
<dbReference type="InterPro" id="IPR027417">
    <property type="entry name" value="P-loop_NTPase"/>
</dbReference>
<dbReference type="PANTHER" id="PTHR42794:SF2">
    <property type="entry name" value="ABC TRANSPORTER ATP-BINDING PROTEIN"/>
    <property type="match status" value="1"/>
</dbReference>
<dbReference type="Gene3D" id="3.40.50.300">
    <property type="entry name" value="P-loop containing nucleotide triphosphate hydrolases"/>
    <property type="match status" value="1"/>
</dbReference>
<dbReference type="InterPro" id="IPR003439">
    <property type="entry name" value="ABC_transporter-like_ATP-bd"/>
</dbReference>
<proteinExistence type="predicted"/>
<dbReference type="InterPro" id="IPR003593">
    <property type="entry name" value="AAA+_ATPase"/>
</dbReference>
<dbReference type="EMBL" id="CP014228">
    <property type="protein sequence ID" value="AMD87731.1"/>
    <property type="molecule type" value="Genomic_DNA"/>
</dbReference>
<dbReference type="STRING" id="111015.AXF14_09210"/>
<feature type="domain" description="ABC transporter" evidence="3">
    <location>
        <begin position="3"/>
        <end position="232"/>
    </location>
</feature>
<dbReference type="GO" id="GO:0005524">
    <property type="term" value="F:ATP binding"/>
    <property type="evidence" value="ECO:0007669"/>
    <property type="project" value="UniProtKB-KW"/>
</dbReference>
<keyword evidence="1" id="KW-0547">Nucleotide-binding</keyword>
<dbReference type="CDD" id="cd03214">
    <property type="entry name" value="ABC_Iron-Siderophores_B12_Hemin"/>
    <property type="match status" value="1"/>
</dbReference>
<evidence type="ECO:0000259" key="3">
    <source>
        <dbReference type="PROSITE" id="PS50893"/>
    </source>
</evidence>
<evidence type="ECO:0000313" key="5">
    <source>
        <dbReference type="Proteomes" id="UP000065220"/>
    </source>
</evidence>
<dbReference type="PROSITE" id="PS50893">
    <property type="entry name" value="ABC_TRANSPORTER_2"/>
    <property type="match status" value="1"/>
</dbReference>
<organism evidence="4 5">
    <name type="scientific">Actinomyces radicidentis</name>
    <dbReference type="NCBI Taxonomy" id="111015"/>
    <lineage>
        <taxon>Bacteria</taxon>
        <taxon>Bacillati</taxon>
        <taxon>Actinomycetota</taxon>
        <taxon>Actinomycetes</taxon>
        <taxon>Actinomycetales</taxon>
        <taxon>Actinomycetaceae</taxon>
        <taxon>Actinomyces</taxon>
    </lineage>
</organism>
<evidence type="ECO:0000256" key="2">
    <source>
        <dbReference type="ARBA" id="ARBA00022840"/>
    </source>
</evidence>
<dbReference type="PROSITE" id="PS00211">
    <property type="entry name" value="ABC_TRANSPORTER_1"/>
    <property type="match status" value="1"/>
</dbReference>
<dbReference type="InterPro" id="IPR017871">
    <property type="entry name" value="ABC_transporter-like_CS"/>
</dbReference>
<sequence length="249" mass="26420">MSLEIRDLSFAYGRRRVIHDLSVRWEPGQVVGLLGPNGCGKTTLISCLAQLRRHRGTITFDGLTGEAMREVIGYAPQGLPCDAALTALESVLVASRRGPVWRTSDADLDAAHSALERTGAAALADRSLARLSGGQRQLVALAQALVREPRLLLLDEPTSALDLAHQVGVLDAVRRRTTQGEGRLAVVALHDLNLAARACDRLALMDGGRIAAEGAPAEVLRPGLIESVYGLETHVVADGEHLMVAPGPG</sequence>
<dbReference type="GO" id="GO:0016887">
    <property type="term" value="F:ATP hydrolysis activity"/>
    <property type="evidence" value="ECO:0007669"/>
    <property type="project" value="InterPro"/>
</dbReference>
<dbReference type="RefSeq" id="WP_067942722.1">
    <property type="nucleotide sequence ID" value="NZ_CAUHMM010000050.1"/>
</dbReference>
<dbReference type="Proteomes" id="UP000065220">
    <property type="component" value="Chromosome"/>
</dbReference>
<protein>
    <submittedName>
        <fullName evidence="4">Ferrichrome ABC transporter ATP-binding protein</fullName>
    </submittedName>
</protein>
<dbReference type="SMART" id="SM00382">
    <property type="entry name" value="AAA"/>
    <property type="match status" value="1"/>
</dbReference>
<evidence type="ECO:0000256" key="1">
    <source>
        <dbReference type="ARBA" id="ARBA00022741"/>
    </source>
</evidence>
<keyword evidence="2 4" id="KW-0067">ATP-binding</keyword>
<accession>A0A0X8JFL4</accession>
<reference evidence="5" key="1">
    <citation type="submission" date="2016-02" db="EMBL/GenBank/DDBJ databases">
        <authorList>
            <person name="Holder M.E."/>
            <person name="Ajami N.J."/>
            <person name="Petrosino J.F."/>
        </authorList>
    </citation>
    <scope>NUCLEOTIDE SEQUENCE [LARGE SCALE GENOMIC DNA]</scope>
    <source>
        <strain evidence="5">CCUG 36733</strain>
    </source>
</reference>
<name>A0A0X8JFL4_ACTRD</name>